<sequence length="158" mass="16695">MSIFEAEKLGVVVLAAMIALPAHGQTAEHADGEHVGEDAQMLTVTTAPVQADISLGCQFDRECLEDEACSDSGFPAMLDAHAGGLDPEVLMVEANLVAEDGTTFLVGARDHGRLSLSGGDFEARHLLTVSAEGDARYTVHYAEGPMMVSYLGRCEADE</sequence>
<gene>
    <name evidence="1" type="ORF">J5474_06055</name>
</gene>
<comment type="caution">
    <text evidence="1">The sequence shown here is derived from an EMBL/GenBank/DDBJ whole genome shotgun (WGS) entry which is preliminary data.</text>
</comment>
<evidence type="ECO:0000313" key="1">
    <source>
        <dbReference type="EMBL" id="MBP0482054.1"/>
    </source>
</evidence>
<evidence type="ECO:0000313" key="2">
    <source>
        <dbReference type="Proteomes" id="UP000675940"/>
    </source>
</evidence>
<reference evidence="1" key="1">
    <citation type="submission" date="2021-03" db="EMBL/GenBank/DDBJ databases">
        <title>Sagittula salina sp. nov. strain M10.9X isolated from the marine waste.</title>
        <authorList>
            <person name="Satari L."/>
            <person name="Molina-Menor E."/>
            <person name="Vidal-Verdu A."/>
            <person name="Pascual J."/>
            <person name="Pereto J."/>
            <person name="Porcar M."/>
        </authorList>
    </citation>
    <scope>NUCLEOTIDE SEQUENCE</scope>
    <source>
        <strain evidence="1">M10.9X</strain>
    </source>
</reference>
<keyword evidence="2" id="KW-1185">Reference proteome</keyword>
<dbReference type="EMBL" id="JAGISH010000002">
    <property type="protein sequence ID" value="MBP0482054.1"/>
    <property type="molecule type" value="Genomic_DNA"/>
</dbReference>
<dbReference type="RefSeq" id="WP_209359896.1">
    <property type="nucleotide sequence ID" value="NZ_JAGISH010000002.1"/>
</dbReference>
<dbReference type="Proteomes" id="UP000675940">
    <property type="component" value="Unassembled WGS sequence"/>
</dbReference>
<dbReference type="AlphaFoldDB" id="A0A940MS89"/>
<accession>A0A940MS89</accession>
<protein>
    <submittedName>
        <fullName evidence="1">Uncharacterized protein</fullName>
    </submittedName>
</protein>
<proteinExistence type="predicted"/>
<organism evidence="1 2">
    <name type="scientific">Sagittula salina</name>
    <dbReference type="NCBI Taxonomy" id="2820268"/>
    <lineage>
        <taxon>Bacteria</taxon>
        <taxon>Pseudomonadati</taxon>
        <taxon>Pseudomonadota</taxon>
        <taxon>Alphaproteobacteria</taxon>
        <taxon>Rhodobacterales</taxon>
        <taxon>Roseobacteraceae</taxon>
        <taxon>Sagittula</taxon>
    </lineage>
</organism>
<name>A0A940MS89_9RHOB</name>